<organism evidence="2 3">
    <name type="scientific">Streptomyces iranensis</name>
    <dbReference type="NCBI Taxonomy" id="576784"/>
    <lineage>
        <taxon>Bacteria</taxon>
        <taxon>Bacillati</taxon>
        <taxon>Actinomycetota</taxon>
        <taxon>Actinomycetes</taxon>
        <taxon>Kitasatosporales</taxon>
        <taxon>Streptomycetaceae</taxon>
        <taxon>Streptomyces</taxon>
        <taxon>Streptomyces violaceusniger group</taxon>
    </lineage>
</organism>
<keyword evidence="1" id="KW-0560">Oxidoreductase</keyword>
<reference evidence="2 3" key="1">
    <citation type="submission" date="2021-03" db="EMBL/GenBank/DDBJ databases">
        <title>Genomic Encyclopedia of Type Strains, Phase IV (KMG-IV): sequencing the most valuable type-strain genomes for metagenomic binning, comparative biology and taxonomic classification.</title>
        <authorList>
            <person name="Goeker M."/>
        </authorList>
    </citation>
    <scope>NUCLEOTIDE SEQUENCE [LARGE SCALE GENOMIC DNA]</scope>
    <source>
        <strain evidence="2 3">DSM 41954</strain>
    </source>
</reference>
<accession>A0ABS4N9M6</accession>
<evidence type="ECO:0000313" key="3">
    <source>
        <dbReference type="Proteomes" id="UP000756710"/>
    </source>
</evidence>
<dbReference type="InterPro" id="IPR016167">
    <property type="entry name" value="FAD-bd_PCMH_sub1"/>
</dbReference>
<sequence length="84" mass="9102">MRSFTYTRAADTSGVLAAARRGGRYIAGGTTLVDLMREGVEQPGTLGPMPLHYGPVGWGLVMRMACVPVWVGCGQRWCSARLSW</sequence>
<keyword evidence="3" id="KW-1185">Reference proteome</keyword>
<comment type="caution">
    <text evidence="2">The sequence shown here is derived from an EMBL/GenBank/DDBJ whole genome shotgun (WGS) entry which is preliminary data.</text>
</comment>
<evidence type="ECO:0008006" key="4">
    <source>
        <dbReference type="Google" id="ProtNLM"/>
    </source>
</evidence>
<name>A0ABS4N9M6_9ACTN</name>
<protein>
    <recommendedName>
        <fullName evidence="4">Molybdopterin dehydrogenase FAD-binding protein</fullName>
    </recommendedName>
</protein>
<dbReference type="EMBL" id="JAGGLR010000049">
    <property type="protein sequence ID" value="MBP2068710.1"/>
    <property type="molecule type" value="Genomic_DNA"/>
</dbReference>
<proteinExistence type="predicted"/>
<dbReference type="Proteomes" id="UP000756710">
    <property type="component" value="Unassembled WGS sequence"/>
</dbReference>
<dbReference type="Gene3D" id="3.30.43.10">
    <property type="entry name" value="Uridine Diphospho-n-acetylenolpyruvylglucosamine Reductase, domain 2"/>
    <property type="match status" value="1"/>
</dbReference>
<evidence type="ECO:0000256" key="1">
    <source>
        <dbReference type="ARBA" id="ARBA00023002"/>
    </source>
</evidence>
<gene>
    <name evidence="2" type="ORF">J2Z30_009792</name>
</gene>
<evidence type="ECO:0000313" key="2">
    <source>
        <dbReference type="EMBL" id="MBP2068710.1"/>
    </source>
</evidence>